<comment type="caution">
    <text evidence="1">The sequence shown here is derived from an EMBL/GenBank/DDBJ whole genome shotgun (WGS) entry which is preliminary data.</text>
</comment>
<evidence type="ECO:0000313" key="2">
    <source>
        <dbReference type="Proteomes" id="UP001057291"/>
    </source>
</evidence>
<proteinExistence type="predicted"/>
<evidence type="ECO:0000313" key="1">
    <source>
        <dbReference type="EMBL" id="GIM45632.1"/>
    </source>
</evidence>
<dbReference type="Proteomes" id="UP001057291">
    <property type="component" value="Unassembled WGS sequence"/>
</dbReference>
<dbReference type="InterPro" id="IPR016181">
    <property type="entry name" value="Acyl_CoA_acyltransferase"/>
</dbReference>
<dbReference type="RefSeq" id="WP_282198817.1">
    <property type="nucleotide sequence ID" value="NZ_BOQE01000001.1"/>
</dbReference>
<reference evidence="1" key="1">
    <citation type="journal article" date="2023" name="Int. J. Syst. Evol. Microbiol.">
        <title>Collibacillus ludicampi gen. nov., sp. nov., a new soil bacterium of the family Alicyclobacillaceae.</title>
        <authorList>
            <person name="Jojima T."/>
            <person name="Ioku Y."/>
            <person name="Fukuta Y."/>
            <person name="Shirasaka N."/>
            <person name="Matsumura Y."/>
            <person name="Mori M."/>
        </authorList>
    </citation>
    <scope>NUCLEOTIDE SEQUENCE</scope>
    <source>
        <strain evidence="1">TP075</strain>
    </source>
</reference>
<protein>
    <recommendedName>
        <fullName evidence="3">N-acetyltransferase domain-containing protein</fullName>
    </recommendedName>
</protein>
<dbReference type="SUPFAM" id="SSF55729">
    <property type="entry name" value="Acyl-CoA N-acyltransferases (Nat)"/>
    <property type="match status" value="1"/>
</dbReference>
<evidence type="ECO:0008006" key="3">
    <source>
        <dbReference type="Google" id="ProtNLM"/>
    </source>
</evidence>
<name>A0AAV4LCV3_9BACL</name>
<sequence length="211" mass="24884">MLHAENLGGEESRILTPSIRMNWKGEKIIHIQVEFVGHVTKNGIYEKTEHLGRALIQVAHHTLIREHTIDYVSLIHESPEMLRELQELEDFFNCIKIGKQKLEGSIAILEHLEIYKPFRGRGLAKAFIWLLLKALKEEIEADYVLLKPYPFEIRKDDQASTLKEKLRLEKMYEKSGFRKFPTTKIIKSKEGYILNYMYMNLNDKQFKDFSF</sequence>
<dbReference type="EMBL" id="BOQE01000001">
    <property type="protein sequence ID" value="GIM45632.1"/>
    <property type="molecule type" value="Genomic_DNA"/>
</dbReference>
<dbReference type="AlphaFoldDB" id="A0AAV4LCV3"/>
<organism evidence="1 2">
    <name type="scientific">Collibacillus ludicampi</name>
    <dbReference type="NCBI Taxonomy" id="2771369"/>
    <lineage>
        <taxon>Bacteria</taxon>
        <taxon>Bacillati</taxon>
        <taxon>Bacillota</taxon>
        <taxon>Bacilli</taxon>
        <taxon>Bacillales</taxon>
        <taxon>Alicyclobacillaceae</taxon>
        <taxon>Collibacillus</taxon>
    </lineage>
</organism>
<accession>A0AAV4LCV3</accession>
<keyword evidence="2" id="KW-1185">Reference proteome</keyword>
<gene>
    <name evidence="1" type="ORF">DNHGIG_11810</name>
</gene>